<gene>
    <name evidence="2" type="ORF">SAMN05421771_0698</name>
</gene>
<accession>A0A1I6LGQ6</accession>
<dbReference type="RefSeq" id="WP_089836654.1">
    <property type="nucleotide sequence ID" value="NZ_FOZL01000001.1"/>
</dbReference>
<keyword evidence="3" id="KW-1185">Reference proteome</keyword>
<dbReference type="OrthoDB" id="8754772at2"/>
<keyword evidence="1" id="KW-0732">Signal</keyword>
<evidence type="ECO:0000313" key="3">
    <source>
        <dbReference type="Proteomes" id="UP000199024"/>
    </source>
</evidence>
<sequence>MTRLRLVPALLALSLALPAFAQTPKSAGAIATHPDWPKAAPADVRSIESTINAVYNVISGPKGQPRNWTRMRTLFVPGARLAPIHESGAHADVTLLDIDGYIERASKRMEAEGFFEKSIANRVEVYGNLVEVWSTYESRHAPADPKPFARGINSFQLLKDGDRYWVVQIMWGAETPSTPIPEKYLKVR</sequence>
<dbReference type="InterPro" id="IPR032710">
    <property type="entry name" value="NTF2-like_dom_sf"/>
</dbReference>
<organism evidence="2 3">
    <name type="scientific">Granulicella pectinivorans</name>
    <dbReference type="NCBI Taxonomy" id="474950"/>
    <lineage>
        <taxon>Bacteria</taxon>
        <taxon>Pseudomonadati</taxon>
        <taxon>Acidobacteriota</taxon>
        <taxon>Terriglobia</taxon>
        <taxon>Terriglobales</taxon>
        <taxon>Acidobacteriaceae</taxon>
        <taxon>Granulicella</taxon>
    </lineage>
</organism>
<name>A0A1I6LGQ6_9BACT</name>
<dbReference type="STRING" id="474950.SAMN05421771_0698"/>
<dbReference type="Proteomes" id="UP000199024">
    <property type="component" value="Unassembled WGS sequence"/>
</dbReference>
<dbReference type="EMBL" id="FOZL01000001">
    <property type="protein sequence ID" value="SFS02641.1"/>
    <property type="molecule type" value="Genomic_DNA"/>
</dbReference>
<feature type="chain" id="PRO_5011482330" description="Nuclear transport factor 2 family protein" evidence="1">
    <location>
        <begin position="22"/>
        <end position="188"/>
    </location>
</feature>
<dbReference type="AlphaFoldDB" id="A0A1I6LGQ6"/>
<proteinExistence type="predicted"/>
<evidence type="ECO:0000256" key="1">
    <source>
        <dbReference type="SAM" id="SignalP"/>
    </source>
</evidence>
<evidence type="ECO:0008006" key="4">
    <source>
        <dbReference type="Google" id="ProtNLM"/>
    </source>
</evidence>
<evidence type="ECO:0000313" key="2">
    <source>
        <dbReference type="EMBL" id="SFS02641.1"/>
    </source>
</evidence>
<reference evidence="2 3" key="1">
    <citation type="submission" date="2016-10" db="EMBL/GenBank/DDBJ databases">
        <authorList>
            <person name="de Groot N.N."/>
        </authorList>
    </citation>
    <scope>NUCLEOTIDE SEQUENCE [LARGE SCALE GENOMIC DNA]</scope>
    <source>
        <strain evidence="2 3">DSM 21001</strain>
    </source>
</reference>
<protein>
    <recommendedName>
        <fullName evidence="4">Nuclear transport factor 2 family protein</fullName>
    </recommendedName>
</protein>
<feature type="signal peptide" evidence="1">
    <location>
        <begin position="1"/>
        <end position="21"/>
    </location>
</feature>
<dbReference type="Gene3D" id="3.10.450.50">
    <property type="match status" value="1"/>
</dbReference>
<dbReference type="SUPFAM" id="SSF54427">
    <property type="entry name" value="NTF2-like"/>
    <property type="match status" value="1"/>
</dbReference>